<organism evidence="14">
    <name type="scientific">Xanthomonas euvesicatoria pv. vesicatoria (strain 85-10)</name>
    <name type="common">Xanthomonas campestris pv. vesicatoria</name>
    <dbReference type="NCBI Taxonomy" id="316273"/>
    <lineage>
        <taxon>Bacteria</taxon>
        <taxon>Pseudomonadati</taxon>
        <taxon>Pseudomonadota</taxon>
        <taxon>Gammaproteobacteria</taxon>
        <taxon>Lysobacterales</taxon>
        <taxon>Lysobacteraceae</taxon>
        <taxon>Xanthomonas</taxon>
    </lineage>
</organism>
<evidence type="ECO:0000256" key="8">
    <source>
        <dbReference type="ARBA" id="ARBA00022989"/>
    </source>
</evidence>
<evidence type="ECO:0000259" key="12">
    <source>
        <dbReference type="Pfam" id="PF21687"/>
    </source>
</evidence>
<keyword evidence="6 11" id="KW-0812">Transmembrane</keyword>
<dbReference type="PANTHER" id="PTHR38831:SF2">
    <property type="entry name" value="TYPE II SECRETION SYSTEM PROTEIN K"/>
    <property type="match status" value="1"/>
</dbReference>
<feature type="domain" description="T2SS protein K first SAM-like" evidence="12">
    <location>
        <begin position="121"/>
        <end position="208"/>
    </location>
</feature>
<dbReference type="Gene3D" id="1.10.40.60">
    <property type="entry name" value="EpsJ-like"/>
    <property type="match status" value="1"/>
</dbReference>
<dbReference type="GO" id="GO:0005886">
    <property type="term" value="C:plasma membrane"/>
    <property type="evidence" value="ECO:0007669"/>
    <property type="project" value="UniProtKB-SubCell"/>
</dbReference>
<accession>Q3BPC0</accession>
<keyword evidence="3 10" id="KW-0813">Transport</keyword>
<dbReference type="EMBL" id="AM039952">
    <property type="protein sequence ID" value="CAJ25393.1"/>
    <property type="molecule type" value="Genomic_DNA"/>
</dbReference>
<keyword evidence="9 10" id="KW-0472">Membrane</keyword>
<keyword evidence="8 11" id="KW-1133">Transmembrane helix</keyword>
<dbReference type="PANTHER" id="PTHR38831">
    <property type="entry name" value="TYPE II SECRETION SYSTEM PROTEIN K"/>
    <property type="match status" value="1"/>
</dbReference>
<evidence type="ECO:0000256" key="5">
    <source>
        <dbReference type="ARBA" id="ARBA00022519"/>
    </source>
</evidence>
<evidence type="ECO:0000256" key="9">
    <source>
        <dbReference type="ARBA" id="ARBA00023136"/>
    </source>
</evidence>
<comment type="subcellular location">
    <subcellularLocation>
        <location evidence="1 10">Cell inner membrane</location>
    </subcellularLocation>
</comment>
<dbReference type="InterPro" id="IPR005628">
    <property type="entry name" value="GspK"/>
</dbReference>
<protein>
    <recommendedName>
        <fullName evidence="10">Type II secretion system protein K</fullName>
    </recommendedName>
</protein>
<evidence type="ECO:0000256" key="10">
    <source>
        <dbReference type="PIRNR" id="PIRNR002786"/>
    </source>
</evidence>
<dbReference type="PIRSF" id="PIRSF002786">
    <property type="entry name" value="XcpX"/>
    <property type="match status" value="1"/>
</dbReference>
<keyword evidence="5 10" id="KW-0997">Cell inner membrane</keyword>
<sequence>MAADGGGVAAIQQPGGRAMSRSRGAALVLVLWLIALLTAMIGAFALTARVEALQGSMLRNGAQAQEYARSGLEYALFRLQDADTQARWRPDGRRYRWQMDDASVEIRITDESGKVDLNMAEPTLLAGLVRAVGGEQASAGRIAGAIVDWRDGDSLSQPGGGAEDRDYADAGLPYGAKDSPFETLGELRLVLGIDGELYRKLLPNVTLYSGRSRPEARFAPAPVLTAMGLDAQQLLAQRDAPLGLPGSEATVGGSDTYSIESRARLSQGREAVLRAVVSTSASALPGSAYTVLRWEEGAAVQ</sequence>
<evidence type="ECO:0000256" key="4">
    <source>
        <dbReference type="ARBA" id="ARBA00022475"/>
    </source>
</evidence>
<evidence type="ECO:0000256" key="6">
    <source>
        <dbReference type="ARBA" id="ARBA00022692"/>
    </source>
</evidence>
<feature type="transmembrane region" description="Helical" evidence="11">
    <location>
        <begin position="25"/>
        <end position="46"/>
    </location>
</feature>
<evidence type="ECO:0000256" key="7">
    <source>
        <dbReference type="ARBA" id="ARBA00022927"/>
    </source>
</evidence>
<proteinExistence type="inferred from homology"/>
<comment type="similarity">
    <text evidence="2 10">Belongs to the GSP K family.</text>
</comment>
<evidence type="ECO:0000256" key="2">
    <source>
        <dbReference type="ARBA" id="ARBA00007246"/>
    </source>
</evidence>
<dbReference type="InterPro" id="IPR049031">
    <property type="entry name" value="T2SSK_SAM-like_1st"/>
</dbReference>
<dbReference type="AlphaFoldDB" id="Q3BPC0"/>
<dbReference type="GO" id="GO:0009306">
    <property type="term" value="P:protein secretion"/>
    <property type="evidence" value="ECO:0007669"/>
    <property type="project" value="InterPro"/>
</dbReference>
<keyword evidence="4 10" id="KW-1003">Cell membrane</keyword>
<dbReference type="InterPro" id="IPR038072">
    <property type="entry name" value="GspK_central_sf"/>
</dbReference>
<dbReference type="Pfam" id="PF21687">
    <property type="entry name" value="T2SSK_1st"/>
    <property type="match status" value="1"/>
</dbReference>
<dbReference type="eggNOG" id="COG3156">
    <property type="taxonomic scope" value="Bacteria"/>
</dbReference>
<dbReference type="STRING" id="456327.BJD11_04380"/>
<dbReference type="SUPFAM" id="SSF158544">
    <property type="entry name" value="GspK insert domain-like"/>
    <property type="match status" value="1"/>
</dbReference>
<reference evidence="13 14" key="1">
    <citation type="journal article" date="2005" name="J. Bacteriol.">
        <title>Insights into genome plasticity and pathogenicity of the plant pathogenic Bacterium Xanthomonas campestris pv. vesicatoria revealed by the complete genome sequence.</title>
        <authorList>
            <person name="Thieme F."/>
            <person name="Koebnik R."/>
            <person name="Bekel T."/>
            <person name="Berger C."/>
            <person name="Boch J."/>
            <person name="Buettner D."/>
            <person name="Caldana C."/>
            <person name="Gaigalat L."/>
            <person name="Goesmann A."/>
            <person name="Kay S."/>
            <person name="Kirchner O."/>
            <person name="Lanz C."/>
            <person name="Linke B."/>
            <person name="McHardy A.C."/>
            <person name="Meyer F."/>
            <person name="Mittenhuber G."/>
            <person name="Nies D.H."/>
            <person name="Niesbach-Kloesgen U."/>
            <person name="Patschkowski T."/>
            <person name="Rueckert C."/>
            <person name="Rupp O."/>
            <person name="Schneicker S."/>
            <person name="Schuster S.C."/>
            <person name="Vorhoelter F.J."/>
            <person name="Weber E."/>
            <person name="Puehler A."/>
            <person name="Bonas U."/>
            <person name="Bartels D."/>
            <person name="Kaiser O."/>
        </authorList>
    </citation>
    <scope>NUCLEOTIDE SEQUENCE [LARGE SCALE GENOMIC DNA]</scope>
    <source>
        <strain evidence="13 14">85-10</strain>
    </source>
</reference>
<evidence type="ECO:0000256" key="3">
    <source>
        <dbReference type="ARBA" id="ARBA00022448"/>
    </source>
</evidence>
<dbReference type="KEGG" id="xcv:XCV3662"/>
<keyword evidence="7" id="KW-0653">Protein transport</keyword>
<gene>
    <name evidence="13" type="primary">xpsK</name>
    <name evidence="13" type="ordered locus">XCV3662</name>
</gene>
<evidence type="ECO:0000256" key="1">
    <source>
        <dbReference type="ARBA" id="ARBA00004533"/>
    </source>
</evidence>
<evidence type="ECO:0000313" key="14">
    <source>
        <dbReference type="Proteomes" id="UP000007069"/>
    </source>
</evidence>
<dbReference type="HOGENOM" id="CLU_057294_3_0_6"/>
<evidence type="ECO:0000313" key="13">
    <source>
        <dbReference type="EMBL" id="CAJ25393.1"/>
    </source>
</evidence>
<evidence type="ECO:0000256" key="11">
    <source>
        <dbReference type="SAM" id="Phobius"/>
    </source>
</evidence>
<name>Q3BPC0_XANE5</name>
<dbReference type="Proteomes" id="UP000007069">
    <property type="component" value="Chromosome"/>
</dbReference>